<dbReference type="EMBL" id="CAICTM010002822">
    <property type="protein sequence ID" value="CAB9530306.1"/>
    <property type="molecule type" value="Genomic_DNA"/>
</dbReference>
<organism evidence="2 3">
    <name type="scientific">Seminavis robusta</name>
    <dbReference type="NCBI Taxonomy" id="568900"/>
    <lineage>
        <taxon>Eukaryota</taxon>
        <taxon>Sar</taxon>
        <taxon>Stramenopiles</taxon>
        <taxon>Ochrophyta</taxon>
        <taxon>Bacillariophyta</taxon>
        <taxon>Bacillariophyceae</taxon>
        <taxon>Bacillariophycidae</taxon>
        <taxon>Naviculales</taxon>
        <taxon>Naviculaceae</taxon>
        <taxon>Seminavis</taxon>
    </lineage>
</organism>
<name>A0A9N8HYB9_9STRA</name>
<dbReference type="Proteomes" id="UP001153069">
    <property type="component" value="Unassembled WGS sequence"/>
</dbReference>
<feature type="coiled-coil region" evidence="1">
    <location>
        <begin position="129"/>
        <end position="159"/>
    </location>
</feature>
<keyword evidence="3" id="KW-1185">Reference proteome</keyword>
<dbReference type="AlphaFoldDB" id="A0A9N8HYB9"/>
<comment type="caution">
    <text evidence="2">The sequence shown here is derived from an EMBL/GenBank/DDBJ whole genome shotgun (WGS) entry which is preliminary data.</text>
</comment>
<keyword evidence="1" id="KW-0175">Coiled coil</keyword>
<sequence length="333" mass="37843">MSRPNRKRVDEAVQTAGMILKLAKNGQGMTAQSALRHAGVSTEDRANRNLHKRVHRAKSKLDNQKKQLVDDFESIELDSEDEKVFPFPDSQESVIPIVPTAPKMMKMRRTSHQAAGQRKVNIQTRDLKAKLFQEACEAVQQENEKEQRLKAEGKAYKKKSAEVICGEINAQPLAQVHGIKLIGRSVRNAVLENRVVLKKRGEPGKLPEEYFKALCDAVKSYSLLSVEDGKKVTNLRPKLTKMVNACVNKLEGEGSRQGRKLFDRVQAELAGELNVGKPNRIEQRRQQYATYANINQWYSNLQQFFIDQGFAKLIDDELVFHRFVLLLILLLII</sequence>
<evidence type="ECO:0000313" key="2">
    <source>
        <dbReference type="EMBL" id="CAB9530306.1"/>
    </source>
</evidence>
<accession>A0A9N8HYB9</accession>
<protein>
    <submittedName>
        <fullName evidence="2">Uncharacterized protein</fullName>
    </submittedName>
</protein>
<reference evidence="2" key="1">
    <citation type="submission" date="2020-06" db="EMBL/GenBank/DDBJ databases">
        <authorList>
            <consortium name="Plant Systems Biology data submission"/>
        </authorList>
    </citation>
    <scope>NUCLEOTIDE SEQUENCE</scope>
    <source>
        <strain evidence="2">D6</strain>
    </source>
</reference>
<evidence type="ECO:0000313" key="3">
    <source>
        <dbReference type="Proteomes" id="UP001153069"/>
    </source>
</evidence>
<evidence type="ECO:0000256" key="1">
    <source>
        <dbReference type="SAM" id="Coils"/>
    </source>
</evidence>
<gene>
    <name evidence="2" type="ORF">SEMRO_2824_G338020.1</name>
</gene>
<proteinExistence type="predicted"/>